<dbReference type="GeneID" id="101858853"/>
<keyword evidence="2" id="KW-1185">Reference proteome</keyword>
<proteinExistence type="predicted"/>
<reference evidence="3" key="1">
    <citation type="submission" date="2025-08" db="UniProtKB">
        <authorList>
            <consortium name="RefSeq"/>
        </authorList>
    </citation>
    <scope>IDENTIFICATION</scope>
</reference>
<feature type="region of interest" description="Disordered" evidence="1">
    <location>
        <begin position="1"/>
        <end position="22"/>
    </location>
</feature>
<name>A0ABM0JK95_APLCA</name>
<protein>
    <submittedName>
        <fullName evidence="3">Uncharacterized protein LOC101858853</fullName>
    </submittedName>
</protein>
<accession>A0ABM0JK95</accession>
<sequence length="503" mass="57255">MSDAARSGSASEQEDPPNEGMMDQESWAEFAEMARETQGAACEMDLALEGAQGEGFDQLLLKKCKKYPGHHDFIPLHDLDLQRLPEGYRRPDILEYVKCLANRTVKLIVRYTSPDRPDEFGWTTLKGKKTPRCGSGEVYMRYQQDSKSDQIEIIVTTAVHVVYDEEEIKETTVELFYDRDSDRSSVIRARGDRQRMRMEERDKMVFYAQLSRRHFPDLKERIRPFNVDLGPISNLAICVSHPHGVAKRVTFGSLKTKKELEGLDLNPGLRDDFLPFLSDIETSLLLFEEKKVLYYTMYCSKLTNTITETSRLGISPSEQRRIIMKHLVNKGLLKCPSDDEVMDINEQLKDRLRVTTETFLEMFEDNEYILGESNPATAPQAAAANSAPEASENIQIPQSVSDQTFQDNFVKRQFELEREFSSKRLEFELEGGLPVQGWVQFYNAKYYLPTCPGSSGAAVICCFEMDGETHKMALPHSRSPADIGQSLDGVLINPLVNLLKVKQ</sequence>
<evidence type="ECO:0000313" key="3">
    <source>
        <dbReference type="RefSeq" id="XP_005095678.1"/>
    </source>
</evidence>
<evidence type="ECO:0000256" key="1">
    <source>
        <dbReference type="SAM" id="MobiDB-lite"/>
    </source>
</evidence>
<organism evidence="2 3">
    <name type="scientific">Aplysia californica</name>
    <name type="common">California sea hare</name>
    <dbReference type="NCBI Taxonomy" id="6500"/>
    <lineage>
        <taxon>Eukaryota</taxon>
        <taxon>Metazoa</taxon>
        <taxon>Spiralia</taxon>
        <taxon>Lophotrochozoa</taxon>
        <taxon>Mollusca</taxon>
        <taxon>Gastropoda</taxon>
        <taxon>Heterobranchia</taxon>
        <taxon>Euthyneura</taxon>
        <taxon>Tectipleura</taxon>
        <taxon>Aplysiida</taxon>
        <taxon>Aplysioidea</taxon>
        <taxon>Aplysiidae</taxon>
        <taxon>Aplysia</taxon>
    </lineage>
</organism>
<dbReference type="RefSeq" id="XP_005095678.1">
    <property type="nucleotide sequence ID" value="XM_005095621.3"/>
</dbReference>
<evidence type="ECO:0000313" key="2">
    <source>
        <dbReference type="Proteomes" id="UP000694888"/>
    </source>
</evidence>
<dbReference type="Proteomes" id="UP000694888">
    <property type="component" value="Unplaced"/>
</dbReference>
<gene>
    <name evidence="3" type="primary">LOC101858853</name>
</gene>